<dbReference type="InterPro" id="IPR029033">
    <property type="entry name" value="His_PPase_superfam"/>
</dbReference>
<keyword evidence="5" id="KW-1185">Reference proteome</keyword>
<dbReference type="Gene3D" id="3.40.50.1240">
    <property type="entry name" value="Phosphoglycerate mutase-like"/>
    <property type="match status" value="1"/>
</dbReference>
<dbReference type="Pfam" id="PF00328">
    <property type="entry name" value="His_Phos_2"/>
    <property type="match status" value="1"/>
</dbReference>
<dbReference type="EMBL" id="JARBJD010000054">
    <property type="protein sequence ID" value="KAK2956620.1"/>
    <property type="molecule type" value="Genomic_DNA"/>
</dbReference>
<name>A0ABQ9XYS8_9EUKA</name>
<dbReference type="SUPFAM" id="SSF53254">
    <property type="entry name" value="Phosphoglycerate mutase-like"/>
    <property type="match status" value="1"/>
</dbReference>
<keyword evidence="3" id="KW-0472">Membrane</keyword>
<reference evidence="4 5" key="1">
    <citation type="journal article" date="2022" name="bioRxiv">
        <title>Genomics of Preaxostyla Flagellates Illuminates Evolutionary Transitions and the Path Towards Mitochondrial Loss.</title>
        <authorList>
            <person name="Novak L.V.F."/>
            <person name="Treitli S.C."/>
            <person name="Pyrih J."/>
            <person name="Halakuc P."/>
            <person name="Pipaliya S.V."/>
            <person name="Vacek V."/>
            <person name="Brzon O."/>
            <person name="Soukal P."/>
            <person name="Eme L."/>
            <person name="Dacks J.B."/>
            <person name="Karnkowska A."/>
            <person name="Elias M."/>
            <person name="Hampl V."/>
        </authorList>
    </citation>
    <scope>NUCLEOTIDE SEQUENCE [LARGE SCALE GENOMIC DNA]</scope>
    <source>
        <strain evidence="4">NAU3</strain>
        <tissue evidence="4">Gut</tissue>
    </source>
</reference>
<sequence length="411" mass="46950">MHAFVRHGDRNLLVPLSYDPSIPSNGLLTQKGKQVQSFLGREMQKLLTKDKVFDFVEQTHAELPDYRFMWNSTATMRTRDSIQAFTHGFFPDNWSIKTGGKNVFDRIVHPVYVYSTDSTSDYLLNIGFNCPNSMNILLTSASGQKIEELKKKYKSEITTIFKLFKETETDDAKLLSLLDSVKVAHEIGAKMPEGFTDELYAIVLELRKTYFTTFIPFKDEKYCQINNAPLFTEIFFTDFEADKKAIKDGSEYPKYRHYSCHDMNLQVLAGCLGFDTIVSEEPDYASILIIEERIDDSHPLENPRVLFKANWHVDKNKEFTLTELTPAFCNGECTMKKLQEHYKSYNEALQDHTAFLVNQCGLVAQTVTPTNVIAYLATGFIVICVGILACLLAIILLLSDLCSQRRRSHRG</sequence>
<keyword evidence="2" id="KW-0378">Hydrolase</keyword>
<organism evidence="4 5">
    <name type="scientific">Blattamonas nauphoetae</name>
    <dbReference type="NCBI Taxonomy" id="2049346"/>
    <lineage>
        <taxon>Eukaryota</taxon>
        <taxon>Metamonada</taxon>
        <taxon>Preaxostyla</taxon>
        <taxon>Oxymonadida</taxon>
        <taxon>Blattamonas</taxon>
    </lineage>
</organism>
<comment type="caution">
    <text evidence="4">The sequence shown here is derived from an EMBL/GenBank/DDBJ whole genome shotgun (WGS) entry which is preliminary data.</text>
</comment>
<proteinExistence type="inferred from homology"/>
<dbReference type="PANTHER" id="PTHR11567:SF110">
    <property type="entry name" value="2-PHOSPHOXYLOSE PHOSPHATASE 1"/>
    <property type="match status" value="1"/>
</dbReference>
<evidence type="ECO:0000256" key="2">
    <source>
        <dbReference type="ARBA" id="ARBA00022801"/>
    </source>
</evidence>
<evidence type="ECO:0008006" key="6">
    <source>
        <dbReference type="Google" id="ProtNLM"/>
    </source>
</evidence>
<comment type="similarity">
    <text evidence="1">Belongs to the histidine acid phosphatase family.</text>
</comment>
<dbReference type="InterPro" id="IPR050645">
    <property type="entry name" value="Histidine_acid_phosphatase"/>
</dbReference>
<protein>
    <recommendedName>
        <fullName evidence="6">Acid phosphatase</fullName>
    </recommendedName>
</protein>
<keyword evidence="3" id="KW-0812">Transmembrane</keyword>
<feature type="transmembrane region" description="Helical" evidence="3">
    <location>
        <begin position="372"/>
        <end position="398"/>
    </location>
</feature>
<gene>
    <name evidence="4" type="ORF">BLNAU_8460</name>
</gene>
<accession>A0ABQ9XYS8</accession>
<dbReference type="Proteomes" id="UP001281761">
    <property type="component" value="Unassembled WGS sequence"/>
</dbReference>
<evidence type="ECO:0000313" key="4">
    <source>
        <dbReference type="EMBL" id="KAK2956620.1"/>
    </source>
</evidence>
<keyword evidence="3" id="KW-1133">Transmembrane helix</keyword>
<dbReference type="InterPro" id="IPR000560">
    <property type="entry name" value="His_Pase_clade-2"/>
</dbReference>
<evidence type="ECO:0000256" key="1">
    <source>
        <dbReference type="ARBA" id="ARBA00005375"/>
    </source>
</evidence>
<evidence type="ECO:0000313" key="5">
    <source>
        <dbReference type="Proteomes" id="UP001281761"/>
    </source>
</evidence>
<evidence type="ECO:0000256" key="3">
    <source>
        <dbReference type="SAM" id="Phobius"/>
    </source>
</evidence>
<dbReference type="PANTHER" id="PTHR11567">
    <property type="entry name" value="ACID PHOSPHATASE-RELATED"/>
    <property type="match status" value="1"/>
</dbReference>